<evidence type="ECO:0000256" key="4">
    <source>
        <dbReference type="ARBA" id="ARBA00022692"/>
    </source>
</evidence>
<name>A0A378U639_MYROD</name>
<evidence type="ECO:0000256" key="5">
    <source>
        <dbReference type="ARBA" id="ARBA00022927"/>
    </source>
</evidence>
<evidence type="ECO:0000256" key="1">
    <source>
        <dbReference type="ARBA" id="ARBA00004651"/>
    </source>
</evidence>
<evidence type="ECO:0000313" key="14">
    <source>
        <dbReference type="Proteomes" id="UP000596202"/>
    </source>
</evidence>
<dbReference type="RefSeq" id="WP_002990105.1">
    <property type="nucleotide sequence ID" value="NZ_CP068107.1"/>
</dbReference>
<protein>
    <submittedName>
        <fullName evidence="12">Colicin uptake protein TolQ</fullName>
    </submittedName>
    <submittedName>
        <fullName evidence="11">MotA/TolQ/ExbB proton channel family protein</fullName>
    </submittedName>
</protein>
<reference evidence="12 13" key="1">
    <citation type="submission" date="2018-06" db="EMBL/GenBank/DDBJ databases">
        <authorList>
            <consortium name="Pathogen Informatics"/>
            <person name="Doyle S."/>
        </authorList>
    </citation>
    <scope>NUCLEOTIDE SEQUENCE [LARGE SCALE GENOMIC DNA]</scope>
    <source>
        <strain evidence="12 13">NCTC11179</strain>
    </source>
</reference>
<dbReference type="GO" id="GO:0005886">
    <property type="term" value="C:plasma membrane"/>
    <property type="evidence" value="ECO:0007669"/>
    <property type="project" value="UniProtKB-SubCell"/>
</dbReference>
<feature type="transmembrane region" description="Helical" evidence="9">
    <location>
        <begin position="69"/>
        <end position="88"/>
    </location>
</feature>
<evidence type="ECO:0000259" key="10">
    <source>
        <dbReference type="Pfam" id="PF01618"/>
    </source>
</evidence>
<evidence type="ECO:0000256" key="3">
    <source>
        <dbReference type="ARBA" id="ARBA00022475"/>
    </source>
</evidence>
<dbReference type="AlphaFoldDB" id="A0A378U639"/>
<dbReference type="Proteomes" id="UP000596202">
    <property type="component" value="Chromosome"/>
</dbReference>
<comment type="similarity">
    <text evidence="8">Belongs to the exbB/tolQ family.</text>
</comment>
<evidence type="ECO:0000256" key="7">
    <source>
        <dbReference type="ARBA" id="ARBA00023136"/>
    </source>
</evidence>
<keyword evidence="7 9" id="KW-0472">Membrane</keyword>
<dbReference type="InterPro" id="IPR002898">
    <property type="entry name" value="MotA_ExbB_proton_chnl"/>
</dbReference>
<reference evidence="11 14" key="2">
    <citation type="submission" date="2021-01" db="EMBL/GenBank/DDBJ databases">
        <title>FDA dAtabase for Regulatory Grade micrObial Sequences (FDA-ARGOS): Supporting development and validation of Infectious Disease Dx tests.</title>
        <authorList>
            <person name="Sproer C."/>
            <person name="Gronow S."/>
            <person name="Severitt S."/>
            <person name="Schroder I."/>
            <person name="Tallon L."/>
            <person name="Sadzewicz L."/>
            <person name="Zhao X."/>
            <person name="Boylan J."/>
            <person name="Ott S."/>
            <person name="Bowen H."/>
            <person name="Vavikolanu K."/>
            <person name="Mehta A."/>
            <person name="Aluvathingal J."/>
            <person name="Nadendla S."/>
            <person name="Lowell S."/>
            <person name="Myers T."/>
            <person name="Yan Y."/>
            <person name="Sichtig H."/>
        </authorList>
    </citation>
    <scope>NUCLEOTIDE SEQUENCE [LARGE SCALE GENOMIC DNA]</scope>
    <source>
        <strain evidence="11 14">FDAARGOS_1131</strain>
    </source>
</reference>
<accession>A0A378U639</accession>
<evidence type="ECO:0000256" key="6">
    <source>
        <dbReference type="ARBA" id="ARBA00022989"/>
    </source>
</evidence>
<proteinExistence type="inferred from homology"/>
<dbReference type="OrthoDB" id="4045at2"/>
<feature type="domain" description="MotA/TolQ/ExbB proton channel" evidence="10">
    <location>
        <begin position="136"/>
        <end position="260"/>
    </location>
</feature>
<dbReference type="InterPro" id="IPR050790">
    <property type="entry name" value="ExbB/TolQ_transport"/>
</dbReference>
<dbReference type="Pfam" id="PF01618">
    <property type="entry name" value="MotA_ExbB"/>
    <property type="match status" value="1"/>
</dbReference>
<evidence type="ECO:0000256" key="8">
    <source>
        <dbReference type="RuleBase" id="RU004057"/>
    </source>
</evidence>
<dbReference type="EMBL" id="UGQL01000002">
    <property type="protein sequence ID" value="STZ69930.1"/>
    <property type="molecule type" value="Genomic_DNA"/>
</dbReference>
<dbReference type="GO" id="GO:0017038">
    <property type="term" value="P:protein import"/>
    <property type="evidence" value="ECO:0007669"/>
    <property type="project" value="TreeGrafter"/>
</dbReference>
<dbReference type="PANTHER" id="PTHR30625">
    <property type="entry name" value="PROTEIN TOLQ"/>
    <property type="match status" value="1"/>
</dbReference>
<evidence type="ECO:0000313" key="13">
    <source>
        <dbReference type="Proteomes" id="UP000255024"/>
    </source>
</evidence>
<organism evidence="12 13">
    <name type="scientific">Myroides odoratus</name>
    <name type="common">Flavobacterium odoratum</name>
    <dbReference type="NCBI Taxonomy" id="256"/>
    <lineage>
        <taxon>Bacteria</taxon>
        <taxon>Pseudomonadati</taxon>
        <taxon>Bacteroidota</taxon>
        <taxon>Flavobacteriia</taxon>
        <taxon>Flavobacteriales</taxon>
        <taxon>Flavobacteriaceae</taxon>
        <taxon>Myroides</taxon>
    </lineage>
</organism>
<keyword evidence="2 8" id="KW-0813">Transport</keyword>
<keyword evidence="6 9" id="KW-1133">Transmembrane helix</keyword>
<evidence type="ECO:0000256" key="9">
    <source>
        <dbReference type="SAM" id="Phobius"/>
    </source>
</evidence>
<keyword evidence="4 9" id="KW-0812">Transmembrane</keyword>
<keyword evidence="13" id="KW-1185">Reference proteome</keyword>
<dbReference type="PANTHER" id="PTHR30625:SF15">
    <property type="entry name" value="BIOPOLYMER TRANSPORT PROTEIN EXBB"/>
    <property type="match status" value="1"/>
</dbReference>
<feature type="transmembrane region" description="Helical" evidence="9">
    <location>
        <begin position="21"/>
        <end position="41"/>
    </location>
</feature>
<dbReference type="GeneID" id="93526398"/>
<feature type="transmembrane region" description="Helical" evidence="9">
    <location>
        <begin position="181"/>
        <end position="203"/>
    </location>
</feature>
<evidence type="ECO:0000313" key="12">
    <source>
        <dbReference type="EMBL" id="STZ69930.1"/>
    </source>
</evidence>
<comment type="subcellular location">
    <subcellularLocation>
        <location evidence="1">Cell membrane</location>
        <topology evidence="1">Multi-pass membrane protein</topology>
    </subcellularLocation>
    <subcellularLocation>
        <location evidence="8">Membrane</location>
        <topology evidence="8">Multi-pass membrane protein</topology>
    </subcellularLocation>
</comment>
<sequence length="278" mass="29468">MTNVSNESVEKVGSSSGASRLFASLAVVLCIVFGYLIWQFVMGNPANFENGDPAGHPLPGNFMGMVYKGGPVVAVLIGLLTMTIVFSIERFLVISKASGKGDVGKFVKEIQVSINEGRIEEAMEACDAQKGSVANVVRAGLVKYQQMKKEGYNSEEATEAIQKEIEEATTLEMPMLEKNMIVLATLVSIGTLCGLLGTVTGMIKAFSALATSGTPDSAALATGISEALVCTATGIGTSTLAIVMYNSFTTKIDRLTYSIDEAGFAITQAYRRFKGLVK</sequence>
<dbReference type="Proteomes" id="UP000255024">
    <property type="component" value="Unassembled WGS sequence"/>
</dbReference>
<keyword evidence="3" id="KW-1003">Cell membrane</keyword>
<feature type="transmembrane region" description="Helical" evidence="9">
    <location>
        <begin position="223"/>
        <end position="245"/>
    </location>
</feature>
<evidence type="ECO:0000313" key="11">
    <source>
        <dbReference type="EMBL" id="QQU00559.1"/>
    </source>
</evidence>
<evidence type="ECO:0000256" key="2">
    <source>
        <dbReference type="ARBA" id="ARBA00022448"/>
    </source>
</evidence>
<dbReference type="EMBL" id="CP068108">
    <property type="protein sequence ID" value="QQU00559.1"/>
    <property type="molecule type" value="Genomic_DNA"/>
</dbReference>
<gene>
    <name evidence="12" type="primary">tolQ_1</name>
    <name evidence="11" type="ORF">I6I88_01970</name>
    <name evidence="12" type="ORF">NCTC11179_03455</name>
</gene>
<keyword evidence="5 8" id="KW-0653">Protein transport</keyword>